<evidence type="ECO:0008006" key="3">
    <source>
        <dbReference type="Google" id="ProtNLM"/>
    </source>
</evidence>
<dbReference type="EMBL" id="PPGH01000037">
    <property type="protein sequence ID" value="PQJ95507.1"/>
    <property type="molecule type" value="Genomic_DNA"/>
</dbReference>
<gene>
    <name evidence="1" type="ORF">CXB77_15165</name>
</gene>
<organism evidence="1 2">
    <name type="scientific">Chromatium okenii</name>
    <dbReference type="NCBI Taxonomy" id="61644"/>
    <lineage>
        <taxon>Bacteria</taxon>
        <taxon>Pseudomonadati</taxon>
        <taxon>Pseudomonadota</taxon>
        <taxon>Gammaproteobacteria</taxon>
        <taxon>Chromatiales</taxon>
        <taxon>Chromatiaceae</taxon>
        <taxon>Chromatium</taxon>
    </lineage>
</organism>
<evidence type="ECO:0000313" key="1">
    <source>
        <dbReference type="EMBL" id="PQJ95507.1"/>
    </source>
</evidence>
<reference evidence="1 2" key="1">
    <citation type="submission" date="2018-01" db="EMBL/GenBank/DDBJ databases">
        <title>The complete genome sequence of Chromatium okenii LaCa, a purple sulfur bacterium with a turbulent life.</title>
        <authorList>
            <person name="Luedin S.M."/>
            <person name="Liechti N."/>
            <person name="Storelli N."/>
            <person name="Danza F."/>
            <person name="Wittwer M."/>
            <person name="Pothier J.F."/>
            <person name="Tonolla M.A."/>
        </authorList>
    </citation>
    <scope>NUCLEOTIDE SEQUENCE [LARGE SCALE GENOMIC DNA]</scope>
    <source>
        <strain evidence="1 2">LaCa</strain>
    </source>
</reference>
<comment type="caution">
    <text evidence="1">The sequence shown here is derived from an EMBL/GenBank/DDBJ whole genome shotgun (WGS) entry which is preliminary data.</text>
</comment>
<proteinExistence type="predicted"/>
<dbReference type="RefSeq" id="WP_105074529.1">
    <property type="nucleotide sequence ID" value="NZ_PPGH01000037.1"/>
</dbReference>
<dbReference type="AlphaFoldDB" id="A0A2S7XP40"/>
<sequence length="153" mass="16739">MNTKASPIGDLLQKNPLVQQLIHQRQQDIALLAIVREQLPSAMQIHCVDVKRNGTHLTLYLDSPAWLTRLRFMAIDLAAALTAHEIRMVTGRICLNTHLATGTRSVTRSAPRITATAAAHLREAAAAETDPELSALFMRLASRHVADSTTSAD</sequence>
<dbReference type="Pfam" id="PF05258">
    <property type="entry name" value="DciA"/>
    <property type="match status" value="1"/>
</dbReference>
<evidence type="ECO:0000313" key="2">
    <source>
        <dbReference type="Proteomes" id="UP000239936"/>
    </source>
</evidence>
<accession>A0A2S7XP40</accession>
<dbReference type="Proteomes" id="UP000239936">
    <property type="component" value="Unassembled WGS sequence"/>
</dbReference>
<dbReference type="OrthoDB" id="7061986at2"/>
<protein>
    <recommendedName>
        <fullName evidence="3">DUF721 domain-containing protein</fullName>
    </recommendedName>
</protein>
<keyword evidence="2" id="KW-1185">Reference proteome</keyword>
<dbReference type="InterPro" id="IPR007922">
    <property type="entry name" value="DciA-like"/>
</dbReference>
<name>A0A2S7XP40_9GAMM</name>